<dbReference type="EMBL" id="KN828211">
    <property type="protein sequence ID" value="KIK75295.1"/>
    <property type="molecule type" value="Genomic_DNA"/>
</dbReference>
<gene>
    <name evidence="11" type="ORF">PAXRUDRAFT_19120</name>
</gene>
<keyword evidence="9" id="KW-0732">Signal</keyword>
<accession>A0A0D0DD49</accession>
<dbReference type="PANTHER" id="PTHR11177">
    <property type="entry name" value="CHITINASE"/>
    <property type="match status" value="1"/>
</dbReference>
<dbReference type="InterPro" id="IPR017853">
    <property type="entry name" value="GH"/>
</dbReference>
<evidence type="ECO:0000256" key="9">
    <source>
        <dbReference type="SAM" id="SignalP"/>
    </source>
</evidence>
<dbReference type="GO" id="GO:0008843">
    <property type="term" value="F:endochitinase activity"/>
    <property type="evidence" value="ECO:0007669"/>
    <property type="project" value="UniProtKB-EC"/>
</dbReference>
<feature type="non-terminal residue" evidence="11">
    <location>
        <position position="201"/>
    </location>
</feature>
<dbReference type="PANTHER" id="PTHR11177:SF317">
    <property type="entry name" value="CHITINASE 12-RELATED"/>
    <property type="match status" value="1"/>
</dbReference>
<dbReference type="AlphaFoldDB" id="A0A0D0DD49"/>
<dbReference type="OrthoDB" id="73875at2759"/>
<evidence type="ECO:0000313" key="11">
    <source>
        <dbReference type="EMBL" id="KIK75295.1"/>
    </source>
</evidence>
<dbReference type="InterPro" id="IPR001223">
    <property type="entry name" value="Glyco_hydro18_cat"/>
</dbReference>
<evidence type="ECO:0000256" key="3">
    <source>
        <dbReference type="ARBA" id="ARBA00023024"/>
    </source>
</evidence>
<evidence type="ECO:0000256" key="5">
    <source>
        <dbReference type="ARBA" id="ARBA00023295"/>
    </source>
</evidence>
<feature type="domain" description="GH18" evidence="10">
    <location>
        <begin position="25"/>
        <end position="201"/>
    </location>
</feature>
<organism evidence="11 12">
    <name type="scientific">Paxillus rubicundulus Ve08.2h10</name>
    <dbReference type="NCBI Taxonomy" id="930991"/>
    <lineage>
        <taxon>Eukaryota</taxon>
        <taxon>Fungi</taxon>
        <taxon>Dikarya</taxon>
        <taxon>Basidiomycota</taxon>
        <taxon>Agaricomycotina</taxon>
        <taxon>Agaricomycetes</taxon>
        <taxon>Agaricomycetidae</taxon>
        <taxon>Boletales</taxon>
        <taxon>Paxilineae</taxon>
        <taxon>Paxillaceae</taxon>
        <taxon>Paxillus</taxon>
    </lineage>
</organism>
<dbReference type="InterPro" id="IPR050314">
    <property type="entry name" value="Glycosyl_Hydrlase_18"/>
</dbReference>
<feature type="chain" id="PRO_5002220764" evidence="9">
    <location>
        <begin position="22"/>
        <end position="201"/>
    </location>
</feature>
<dbReference type="GO" id="GO:0008061">
    <property type="term" value="F:chitin binding"/>
    <property type="evidence" value="ECO:0007669"/>
    <property type="project" value="TreeGrafter"/>
</dbReference>
<keyword evidence="6" id="KW-0624">Polysaccharide degradation</keyword>
<comment type="similarity">
    <text evidence="8">Belongs to the glycosyl hydrolase 18 family.</text>
</comment>
<evidence type="ECO:0000256" key="6">
    <source>
        <dbReference type="ARBA" id="ARBA00023326"/>
    </source>
</evidence>
<evidence type="ECO:0000256" key="4">
    <source>
        <dbReference type="ARBA" id="ARBA00023277"/>
    </source>
</evidence>
<reference evidence="11 12" key="1">
    <citation type="submission" date="2014-04" db="EMBL/GenBank/DDBJ databases">
        <authorList>
            <consortium name="DOE Joint Genome Institute"/>
            <person name="Kuo A."/>
            <person name="Kohler A."/>
            <person name="Jargeat P."/>
            <person name="Nagy L.G."/>
            <person name="Floudas D."/>
            <person name="Copeland A."/>
            <person name="Barry K.W."/>
            <person name="Cichocki N."/>
            <person name="Veneault-Fourrey C."/>
            <person name="LaButti K."/>
            <person name="Lindquist E.A."/>
            <person name="Lipzen A."/>
            <person name="Lundell T."/>
            <person name="Morin E."/>
            <person name="Murat C."/>
            <person name="Sun H."/>
            <person name="Tunlid A."/>
            <person name="Henrissat B."/>
            <person name="Grigoriev I.V."/>
            <person name="Hibbett D.S."/>
            <person name="Martin F."/>
            <person name="Nordberg H.P."/>
            <person name="Cantor M.N."/>
            <person name="Hua S.X."/>
        </authorList>
    </citation>
    <scope>NUCLEOTIDE SEQUENCE [LARGE SCALE GENOMIC DNA]</scope>
    <source>
        <strain evidence="11 12">Ve08.2h10</strain>
    </source>
</reference>
<evidence type="ECO:0000256" key="2">
    <source>
        <dbReference type="ARBA" id="ARBA00022801"/>
    </source>
</evidence>
<dbReference type="GO" id="GO:0005576">
    <property type="term" value="C:extracellular region"/>
    <property type="evidence" value="ECO:0007669"/>
    <property type="project" value="TreeGrafter"/>
</dbReference>
<dbReference type="PROSITE" id="PS01095">
    <property type="entry name" value="GH18_1"/>
    <property type="match status" value="1"/>
</dbReference>
<keyword evidence="5 7" id="KW-0326">Glycosidase</keyword>
<evidence type="ECO:0000256" key="1">
    <source>
        <dbReference type="ARBA" id="ARBA00000822"/>
    </source>
</evidence>
<dbReference type="Gene3D" id="3.20.20.80">
    <property type="entry name" value="Glycosidases"/>
    <property type="match status" value="1"/>
</dbReference>
<keyword evidence="3" id="KW-0146">Chitin degradation</keyword>
<dbReference type="SUPFAM" id="SSF51445">
    <property type="entry name" value="(Trans)glycosidases"/>
    <property type="match status" value="1"/>
</dbReference>
<dbReference type="STRING" id="930991.A0A0D0DD49"/>
<dbReference type="Pfam" id="PF00704">
    <property type="entry name" value="Glyco_hydro_18"/>
    <property type="match status" value="1"/>
</dbReference>
<proteinExistence type="inferred from homology"/>
<dbReference type="InterPro" id="IPR001579">
    <property type="entry name" value="Glyco_hydro_18_chit_AS"/>
</dbReference>
<protein>
    <submittedName>
        <fullName evidence="11">Unplaced genomic scaffold scaffold_3389, whole genome shotgun sequence</fullName>
    </submittedName>
</protein>
<evidence type="ECO:0000259" key="10">
    <source>
        <dbReference type="PROSITE" id="PS51910"/>
    </source>
</evidence>
<evidence type="ECO:0000256" key="7">
    <source>
        <dbReference type="RuleBase" id="RU000489"/>
    </source>
</evidence>
<dbReference type="CDD" id="cd00598">
    <property type="entry name" value="GH18_chitinase-like"/>
    <property type="match status" value="1"/>
</dbReference>
<reference evidence="12" key="2">
    <citation type="submission" date="2015-01" db="EMBL/GenBank/DDBJ databases">
        <title>Evolutionary Origins and Diversification of the Mycorrhizal Mutualists.</title>
        <authorList>
            <consortium name="DOE Joint Genome Institute"/>
            <consortium name="Mycorrhizal Genomics Consortium"/>
            <person name="Kohler A."/>
            <person name="Kuo A."/>
            <person name="Nagy L.G."/>
            <person name="Floudas D."/>
            <person name="Copeland A."/>
            <person name="Barry K.W."/>
            <person name="Cichocki N."/>
            <person name="Veneault-Fourrey C."/>
            <person name="LaButti K."/>
            <person name="Lindquist E.A."/>
            <person name="Lipzen A."/>
            <person name="Lundell T."/>
            <person name="Morin E."/>
            <person name="Murat C."/>
            <person name="Riley R."/>
            <person name="Ohm R."/>
            <person name="Sun H."/>
            <person name="Tunlid A."/>
            <person name="Henrissat B."/>
            <person name="Grigoriev I.V."/>
            <person name="Hibbett D.S."/>
            <person name="Martin F."/>
        </authorList>
    </citation>
    <scope>NUCLEOTIDE SEQUENCE [LARGE SCALE GENOMIC DNA]</scope>
    <source>
        <strain evidence="12">Ve08.2h10</strain>
    </source>
</reference>
<dbReference type="Proteomes" id="UP000054538">
    <property type="component" value="Unassembled WGS sequence"/>
</dbReference>
<dbReference type="GO" id="GO:0006032">
    <property type="term" value="P:chitin catabolic process"/>
    <property type="evidence" value="ECO:0007669"/>
    <property type="project" value="UniProtKB-KW"/>
</dbReference>
<sequence>MLSVLSLPLLALSFALPQASAHYRPVAAAWYTGWHALEGLPLSHVSWDKYNTLIYAVAATTPSVHNLSLDASEPTVLPQFVDEAHKHGVAAHVALGGWTASRWFSSNVATPKNRTAFVKTVVDFAQQYKIDGLDFDWEYPNAIGIGCNTISPNDTKNFLSFLQELRKNPVGATLTLSAATHVLPFVDATGGRSTDVTGFAK</sequence>
<keyword evidence="2 7" id="KW-0378">Hydrolase</keyword>
<feature type="signal peptide" evidence="9">
    <location>
        <begin position="1"/>
        <end position="21"/>
    </location>
</feature>
<dbReference type="PROSITE" id="PS51910">
    <property type="entry name" value="GH18_2"/>
    <property type="match status" value="1"/>
</dbReference>
<keyword evidence="12" id="KW-1185">Reference proteome</keyword>
<evidence type="ECO:0000256" key="8">
    <source>
        <dbReference type="RuleBase" id="RU004453"/>
    </source>
</evidence>
<dbReference type="GO" id="GO:0000272">
    <property type="term" value="P:polysaccharide catabolic process"/>
    <property type="evidence" value="ECO:0007669"/>
    <property type="project" value="UniProtKB-KW"/>
</dbReference>
<evidence type="ECO:0000313" key="12">
    <source>
        <dbReference type="Proteomes" id="UP000054538"/>
    </source>
</evidence>
<dbReference type="InParanoid" id="A0A0D0DD49"/>
<comment type="catalytic activity">
    <reaction evidence="1">
        <text>Random endo-hydrolysis of N-acetyl-beta-D-glucosaminide (1-&gt;4)-beta-linkages in chitin and chitodextrins.</text>
        <dbReference type="EC" id="3.2.1.14"/>
    </reaction>
</comment>
<name>A0A0D0DD49_9AGAM</name>
<keyword evidence="4" id="KW-0119">Carbohydrate metabolism</keyword>
<dbReference type="HOGENOM" id="CLU_086110_0_0_1"/>